<organism evidence="1 2">
    <name type="scientific">Cellulomonas oligotrophica</name>
    <dbReference type="NCBI Taxonomy" id="931536"/>
    <lineage>
        <taxon>Bacteria</taxon>
        <taxon>Bacillati</taxon>
        <taxon>Actinomycetota</taxon>
        <taxon>Actinomycetes</taxon>
        <taxon>Micrococcales</taxon>
        <taxon>Cellulomonadaceae</taxon>
        <taxon>Cellulomonas</taxon>
    </lineage>
</organism>
<name>A0ABQ4DC88_9CELL</name>
<evidence type="ECO:0000313" key="2">
    <source>
        <dbReference type="Proteomes" id="UP000618382"/>
    </source>
</evidence>
<proteinExistence type="predicted"/>
<keyword evidence="2" id="KW-1185">Reference proteome</keyword>
<gene>
    <name evidence="1" type="ORF">Col01nite_25020</name>
</gene>
<comment type="caution">
    <text evidence="1">The sequence shown here is derived from an EMBL/GenBank/DDBJ whole genome shotgun (WGS) entry which is preliminary data.</text>
</comment>
<sequence>MGCAGSSGSGSGAAVGSGTAVGVAVGGTDAVDVAALVVAVEAGAGVVEGTQPASRQAVAQATTDGAVRTRIGGLTSRVGGVTRPR</sequence>
<accession>A0ABQ4DC88</accession>
<evidence type="ECO:0000313" key="1">
    <source>
        <dbReference type="EMBL" id="GIG33343.1"/>
    </source>
</evidence>
<dbReference type="EMBL" id="BONN01000006">
    <property type="protein sequence ID" value="GIG33343.1"/>
    <property type="molecule type" value="Genomic_DNA"/>
</dbReference>
<reference evidence="1 2" key="1">
    <citation type="submission" date="2021-01" db="EMBL/GenBank/DDBJ databases">
        <title>Whole genome shotgun sequence of Cellulomonas oligotrophica NBRC 109435.</title>
        <authorList>
            <person name="Komaki H."/>
            <person name="Tamura T."/>
        </authorList>
    </citation>
    <scope>NUCLEOTIDE SEQUENCE [LARGE SCALE GENOMIC DNA]</scope>
    <source>
        <strain evidence="1 2">NBRC 109435</strain>
    </source>
</reference>
<dbReference type="Proteomes" id="UP000618382">
    <property type="component" value="Unassembled WGS sequence"/>
</dbReference>
<protein>
    <submittedName>
        <fullName evidence="1">Uncharacterized protein</fullName>
    </submittedName>
</protein>